<gene>
    <name evidence="1" type="ORF">MLD38_024820</name>
</gene>
<organism evidence="1 2">
    <name type="scientific">Melastoma candidum</name>
    <dbReference type="NCBI Taxonomy" id="119954"/>
    <lineage>
        <taxon>Eukaryota</taxon>
        <taxon>Viridiplantae</taxon>
        <taxon>Streptophyta</taxon>
        <taxon>Embryophyta</taxon>
        <taxon>Tracheophyta</taxon>
        <taxon>Spermatophyta</taxon>
        <taxon>Magnoliopsida</taxon>
        <taxon>eudicotyledons</taxon>
        <taxon>Gunneridae</taxon>
        <taxon>Pentapetalae</taxon>
        <taxon>rosids</taxon>
        <taxon>malvids</taxon>
        <taxon>Myrtales</taxon>
        <taxon>Melastomataceae</taxon>
        <taxon>Melastomatoideae</taxon>
        <taxon>Melastomateae</taxon>
        <taxon>Melastoma</taxon>
    </lineage>
</organism>
<accession>A0ACB9NV28</accession>
<comment type="caution">
    <text evidence="1">The sequence shown here is derived from an EMBL/GenBank/DDBJ whole genome shotgun (WGS) entry which is preliminary data.</text>
</comment>
<protein>
    <submittedName>
        <fullName evidence="1">Uncharacterized protein</fullName>
    </submittedName>
</protein>
<evidence type="ECO:0000313" key="2">
    <source>
        <dbReference type="Proteomes" id="UP001057402"/>
    </source>
</evidence>
<sequence length="1026" mass="110934">MTLEDFFTLTEMRDGLIAPARVRELISVMQKEKDSLTNCTNDAIRQWAAVASSIAATESRECIDLFLQLDGLSFMNRWLLDADKFDDDMKDGFVEESINALLNAIVKLQLDSERSVSSGIFLTVENLLSHHSSKVRDKARALFDLWKPGEMGNPVDNGNAGNLADNNEQPYCATASIAPANEKGNAGNSAVDSTVNKTERPTDSAHLQPEKVEDEPVNGNDDEHPLQGKSNQVDAEDTPSDPLLSSCLSKPGCETRQDEDVHPAVLAEVPSGANIPNMEMHASVDGQEGLSEAKRSGEAERRADEAERRADEAENLITSLRPAENAASKAYESCRGEIPEETNLPTAAFGSSGVSNEINDDACVRPESEADGGKDDEMIVGTSGGTFKEAEDISRSSTSASHGRELNQRKLDDSRIFFSKIKYGGTDDEGKDPSRNRNERTDASVSYRLGMETSSRRVADRNRSNAELDYGIVDALEVARQVAQEVEREVVDYKERFCSSPSERDSGGRLGRAGSPVSIQERDSSSDSLSNKLPRQNSYSEASSEDNGSVLENQNAEAENSGHDMESSQVTEATQEQEDKTEKGLSAFDLNQEVCSEDVDRPEKMNSVPISVVSASKPAAASGVPASPLEFEGILGWKGSASTSAFRPASPRRKSAGDETVNVERTDSGRKLPSLNIDLNVAESGDDKIADLMPSVPIPISSSLRSGDSSLEVSSRRPEKLTLDLNRLGDDGEPSISDFRPGPPVFFHLNSRRSPSPASSSSSMQRGTRAFDLNDRPLTRIDFTEQRCRGSKFSLEPSLFGKAKQDPVISILGARVEVNKKDHASQTLALLNGNRGFETAVDATIMTTAGGFLGMGPGIPHQQQQQQPPPIWASNGLTPPPTVSFPPAVYRPGCSIPYMMDPRGAPLLHQAAGPVSSTPSSYPQAPPFMMSMNPGPFALNGPYPGPMRPPLDLNFGFSVGDGAGRESSTGLRQFFVPDHGRQTEELSMGGFPPSSSVPVVGTKRKEPDGGWEPYPFSCRQQQPPRK</sequence>
<dbReference type="EMBL" id="CM042886">
    <property type="protein sequence ID" value="KAI4339936.1"/>
    <property type="molecule type" value="Genomic_DNA"/>
</dbReference>
<dbReference type="Proteomes" id="UP001057402">
    <property type="component" value="Chromosome 7"/>
</dbReference>
<name>A0ACB9NV28_9MYRT</name>
<reference evidence="2" key="1">
    <citation type="journal article" date="2023" name="Front. Plant Sci.">
        <title>Chromosomal-level genome assembly of Melastoma candidum provides insights into trichome evolution.</title>
        <authorList>
            <person name="Zhong Y."/>
            <person name="Wu W."/>
            <person name="Sun C."/>
            <person name="Zou P."/>
            <person name="Liu Y."/>
            <person name="Dai S."/>
            <person name="Zhou R."/>
        </authorList>
    </citation>
    <scope>NUCLEOTIDE SEQUENCE [LARGE SCALE GENOMIC DNA]</scope>
</reference>
<evidence type="ECO:0000313" key="1">
    <source>
        <dbReference type="EMBL" id="KAI4339936.1"/>
    </source>
</evidence>
<proteinExistence type="predicted"/>
<keyword evidence="2" id="KW-1185">Reference proteome</keyword>